<name>A0A6G1KT35_9PLEO</name>
<dbReference type="SMART" id="SM00355">
    <property type="entry name" value="ZnF_C2H2"/>
    <property type="match status" value="2"/>
</dbReference>
<evidence type="ECO:0000313" key="5">
    <source>
        <dbReference type="EMBL" id="KAF2715783.1"/>
    </source>
</evidence>
<evidence type="ECO:0000259" key="4">
    <source>
        <dbReference type="PROSITE" id="PS50157"/>
    </source>
</evidence>
<organism evidence="5 6">
    <name type="scientific">Pleomassaria siparia CBS 279.74</name>
    <dbReference type="NCBI Taxonomy" id="1314801"/>
    <lineage>
        <taxon>Eukaryota</taxon>
        <taxon>Fungi</taxon>
        <taxon>Dikarya</taxon>
        <taxon>Ascomycota</taxon>
        <taxon>Pezizomycotina</taxon>
        <taxon>Dothideomycetes</taxon>
        <taxon>Pleosporomycetidae</taxon>
        <taxon>Pleosporales</taxon>
        <taxon>Pleomassariaceae</taxon>
        <taxon>Pleomassaria</taxon>
    </lineage>
</organism>
<dbReference type="GO" id="GO:1990527">
    <property type="term" value="C:Tec1p-Ste12p-Dig1p complex"/>
    <property type="evidence" value="ECO:0007669"/>
    <property type="project" value="TreeGrafter"/>
</dbReference>
<keyword evidence="3" id="KW-0863">Zinc-finger</keyword>
<dbReference type="PANTHER" id="PTHR47427:SF2">
    <property type="entry name" value="C2H2-TYPE DOMAIN-CONTAINING PROTEIN"/>
    <property type="match status" value="1"/>
</dbReference>
<keyword evidence="3" id="KW-0479">Metal-binding</keyword>
<accession>A0A6G1KT35</accession>
<dbReference type="AlphaFoldDB" id="A0A6G1KT35"/>
<dbReference type="EMBL" id="MU005764">
    <property type="protein sequence ID" value="KAF2715783.1"/>
    <property type="molecule type" value="Genomic_DNA"/>
</dbReference>
<dbReference type="Gene3D" id="3.30.160.60">
    <property type="entry name" value="Classic Zinc Finger"/>
    <property type="match status" value="1"/>
</dbReference>
<gene>
    <name evidence="5" type="ORF">K504DRAFT_365482</name>
</gene>
<evidence type="ECO:0000313" key="6">
    <source>
        <dbReference type="Proteomes" id="UP000799428"/>
    </source>
</evidence>
<feature type="domain" description="C2H2-type" evidence="4">
    <location>
        <begin position="53"/>
        <end position="80"/>
    </location>
</feature>
<keyword evidence="2" id="KW-0539">Nucleus</keyword>
<protein>
    <recommendedName>
        <fullName evidence="4">C2H2-type domain-containing protein</fullName>
    </recommendedName>
</protein>
<dbReference type="OrthoDB" id="10018191at2759"/>
<dbReference type="InterPro" id="IPR013087">
    <property type="entry name" value="Znf_C2H2_type"/>
</dbReference>
<evidence type="ECO:0000256" key="2">
    <source>
        <dbReference type="ARBA" id="ARBA00023242"/>
    </source>
</evidence>
<reference evidence="5" key="1">
    <citation type="journal article" date="2020" name="Stud. Mycol.">
        <title>101 Dothideomycetes genomes: a test case for predicting lifestyles and emergence of pathogens.</title>
        <authorList>
            <person name="Haridas S."/>
            <person name="Albert R."/>
            <person name="Binder M."/>
            <person name="Bloem J."/>
            <person name="Labutti K."/>
            <person name="Salamov A."/>
            <person name="Andreopoulos B."/>
            <person name="Baker S."/>
            <person name="Barry K."/>
            <person name="Bills G."/>
            <person name="Bluhm B."/>
            <person name="Cannon C."/>
            <person name="Castanera R."/>
            <person name="Culley D."/>
            <person name="Daum C."/>
            <person name="Ezra D."/>
            <person name="Gonzalez J."/>
            <person name="Henrissat B."/>
            <person name="Kuo A."/>
            <person name="Liang C."/>
            <person name="Lipzen A."/>
            <person name="Lutzoni F."/>
            <person name="Magnuson J."/>
            <person name="Mondo S."/>
            <person name="Nolan M."/>
            <person name="Ohm R."/>
            <person name="Pangilinan J."/>
            <person name="Park H.-J."/>
            <person name="Ramirez L."/>
            <person name="Alfaro M."/>
            <person name="Sun H."/>
            <person name="Tritt A."/>
            <person name="Yoshinaga Y."/>
            <person name="Zwiers L.-H."/>
            <person name="Turgeon B."/>
            <person name="Goodwin S."/>
            <person name="Spatafora J."/>
            <person name="Crous P."/>
            <person name="Grigoriev I."/>
        </authorList>
    </citation>
    <scope>NUCLEOTIDE SEQUENCE</scope>
    <source>
        <strain evidence="5">CBS 279.74</strain>
    </source>
</reference>
<keyword evidence="3" id="KW-0862">Zinc</keyword>
<dbReference type="GO" id="GO:0003700">
    <property type="term" value="F:DNA-binding transcription factor activity"/>
    <property type="evidence" value="ECO:0007669"/>
    <property type="project" value="TreeGrafter"/>
</dbReference>
<feature type="domain" description="C2H2-type" evidence="4">
    <location>
        <begin position="17"/>
        <end position="52"/>
    </location>
</feature>
<dbReference type="PANTHER" id="PTHR47427">
    <property type="entry name" value="PROTEIN STE12"/>
    <property type="match status" value="1"/>
</dbReference>
<comment type="subcellular location">
    <subcellularLocation>
        <location evidence="1">Nucleus</location>
    </subcellularLocation>
</comment>
<dbReference type="GO" id="GO:0008270">
    <property type="term" value="F:zinc ion binding"/>
    <property type="evidence" value="ECO:0007669"/>
    <property type="project" value="UniProtKB-KW"/>
</dbReference>
<dbReference type="PROSITE" id="PS00028">
    <property type="entry name" value="ZINC_FINGER_C2H2_1"/>
    <property type="match status" value="1"/>
</dbReference>
<dbReference type="SUPFAM" id="SSF57667">
    <property type="entry name" value="beta-beta-alpha zinc fingers"/>
    <property type="match status" value="1"/>
</dbReference>
<keyword evidence="6" id="KW-1185">Reference proteome</keyword>
<evidence type="ECO:0000256" key="1">
    <source>
        <dbReference type="ARBA" id="ARBA00004123"/>
    </source>
</evidence>
<proteinExistence type="predicted"/>
<dbReference type="GO" id="GO:1990526">
    <property type="term" value="C:Ste12p-Dig1p-Dig2p complex"/>
    <property type="evidence" value="ECO:0007669"/>
    <property type="project" value="TreeGrafter"/>
</dbReference>
<dbReference type="PROSITE" id="PS50157">
    <property type="entry name" value="ZINC_FINGER_C2H2_2"/>
    <property type="match status" value="2"/>
</dbReference>
<dbReference type="GO" id="GO:0005634">
    <property type="term" value="C:nucleus"/>
    <property type="evidence" value="ECO:0007669"/>
    <property type="project" value="UniProtKB-SubCell"/>
</dbReference>
<sequence length="127" mass="15417">MDSREWQQIGRVEKSGFRCDWVDTESGLRCKKLFKRQEHMKRHNRTHVENREHSCMICSKLFNRNDNCRDHYYTHVKKPGKKDGQNKKMPLREVEQRIACTDKGQQLIEKLRGKWIREFRELPVDCL</sequence>
<dbReference type="Proteomes" id="UP000799428">
    <property type="component" value="Unassembled WGS sequence"/>
</dbReference>
<dbReference type="InterPro" id="IPR036236">
    <property type="entry name" value="Znf_C2H2_sf"/>
</dbReference>
<dbReference type="InterPro" id="IPR052127">
    <property type="entry name" value="STE12_transcription_factor"/>
</dbReference>
<evidence type="ECO:0000256" key="3">
    <source>
        <dbReference type="PROSITE-ProRule" id="PRU00042"/>
    </source>
</evidence>